<keyword evidence="1" id="KW-0812">Transmembrane</keyword>
<dbReference type="AlphaFoldDB" id="A0A6C0EDG5"/>
<name>A0A6C0EDG5_9ZZZZ</name>
<keyword evidence="1" id="KW-1133">Transmembrane helix</keyword>
<organism evidence="2">
    <name type="scientific">viral metagenome</name>
    <dbReference type="NCBI Taxonomy" id="1070528"/>
    <lineage>
        <taxon>unclassified sequences</taxon>
        <taxon>metagenomes</taxon>
        <taxon>organismal metagenomes</taxon>
    </lineage>
</organism>
<feature type="transmembrane region" description="Helical" evidence="1">
    <location>
        <begin position="141"/>
        <end position="166"/>
    </location>
</feature>
<accession>A0A6C0EDG5</accession>
<dbReference type="EMBL" id="MN739766">
    <property type="protein sequence ID" value="QHT25395.1"/>
    <property type="molecule type" value="Genomic_DNA"/>
</dbReference>
<reference evidence="2" key="1">
    <citation type="journal article" date="2020" name="Nature">
        <title>Giant virus diversity and host interactions through global metagenomics.</title>
        <authorList>
            <person name="Schulz F."/>
            <person name="Roux S."/>
            <person name="Paez-Espino D."/>
            <person name="Jungbluth S."/>
            <person name="Walsh D.A."/>
            <person name="Denef V.J."/>
            <person name="McMahon K.D."/>
            <person name="Konstantinidis K.T."/>
            <person name="Eloe-Fadrosh E.A."/>
            <person name="Kyrpides N.C."/>
            <person name="Woyke T."/>
        </authorList>
    </citation>
    <scope>NUCLEOTIDE SEQUENCE</scope>
    <source>
        <strain evidence="2">GVMAG-M-3300023179-152</strain>
    </source>
</reference>
<sequence>MKNNIIIIYKMPQQIDLSGIFHIQKDYISGISTTDPALLNKITAIQSQLDKLNNDFKDSTASTNSTLDHQQDMLNIVDTEKQRLLMKKEQIDTSIEGKKRGVLLNDSYRQRFEQYTKIIIIIIFTLAIFIAFLMIGRNFPFIPSFVLDLLSIILFIVCFFSVYFSLVDIYKRDKLNYNELDLQGPSILTPAEIEKKNKEEGKAGNLLGSINIGSCLGQACCSEGAKWDNSNNFCISETAYLRKYGSIDSLATPAQNDSEQFSTMSFDMNSNMVKPNTPNEYIGYSKI</sequence>
<feature type="transmembrane region" description="Helical" evidence="1">
    <location>
        <begin position="118"/>
        <end position="135"/>
    </location>
</feature>
<proteinExistence type="predicted"/>
<evidence type="ECO:0000313" key="2">
    <source>
        <dbReference type="EMBL" id="QHT25395.1"/>
    </source>
</evidence>
<protein>
    <submittedName>
        <fullName evidence="2">Uncharacterized protein</fullName>
    </submittedName>
</protein>
<evidence type="ECO:0000256" key="1">
    <source>
        <dbReference type="SAM" id="Phobius"/>
    </source>
</evidence>
<keyword evidence="1" id="KW-0472">Membrane</keyword>